<gene>
    <name evidence="9" type="ORF">Q4F19_16905</name>
</gene>
<feature type="domain" description="Polysaccharide chain length determinant N-terminal" evidence="7">
    <location>
        <begin position="8"/>
        <end position="87"/>
    </location>
</feature>
<dbReference type="InterPro" id="IPR032807">
    <property type="entry name" value="GNVR"/>
</dbReference>
<dbReference type="Pfam" id="PF02706">
    <property type="entry name" value="Wzz"/>
    <property type="match status" value="1"/>
</dbReference>
<dbReference type="InterPro" id="IPR050445">
    <property type="entry name" value="Bact_polysacc_biosynth/exp"/>
</dbReference>
<dbReference type="RefSeq" id="WP_303545005.1">
    <property type="nucleotide sequence ID" value="NZ_JAUOTP010000008.1"/>
</dbReference>
<evidence type="ECO:0000256" key="6">
    <source>
        <dbReference type="SAM" id="Phobius"/>
    </source>
</evidence>
<dbReference type="Pfam" id="PF13807">
    <property type="entry name" value="GNVR"/>
    <property type="match status" value="1"/>
</dbReference>
<protein>
    <submittedName>
        <fullName evidence="9">GNVR domain-containing protein</fullName>
    </submittedName>
</protein>
<dbReference type="Proteomes" id="UP001169764">
    <property type="component" value="Unassembled WGS sequence"/>
</dbReference>
<evidence type="ECO:0000256" key="5">
    <source>
        <dbReference type="ARBA" id="ARBA00023136"/>
    </source>
</evidence>
<name>A0ABT8YER5_9SPHN</name>
<sequence>MTPAHALTVLLARWKMLVGGVAIGIFVAAIYIFVTPKIYQSTASLVLNVRAPETVGIQSVAEQLSPDYLITQEDILKSSRVARRVAEATGVATEVSLARQWGWTPADGAVADYMAKQLGNSLSIRSSAVNSRVIELGYSSPDREFAALMANAFAEAYADVMVDLQTEPARRTVDSYSQQLASLSLQLGSAQKKLAARQKELGIVSSTDSDADTVRLDALASQLAIAQAEGAAVGGRSKAGALPDAMASPVVQGLQGEIAKLEGQRRQLSTVAGPNNPDYQQITNQLSELRSQVATQQGLIRQSVAASSQQTGSALSDLSSSIAQQRQRVIEARAARAEVAVLDQDVNNIKTLYDQVAARRAQLKVLGDVGQTNVSILTRAMPSRRPVWPRKGRILVFGIVGGFVLGVVIAIGIELADRRLRGSSEFEHWLGIPDLGSIQMGERRQRRLSGGVAGLISYGRNQR</sequence>
<keyword evidence="10" id="KW-1185">Reference proteome</keyword>
<comment type="caution">
    <text evidence="9">The sequence shown here is derived from an EMBL/GenBank/DDBJ whole genome shotgun (WGS) entry which is preliminary data.</text>
</comment>
<dbReference type="PANTHER" id="PTHR32309:SF13">
    <property type="entry name" value="FERRIC ENTEROBACTIN TRANSPORT PROTEIN FEPE"/>
    <property type="match status" value="1"/>
</dbReference>
<proteinExistence type="predicted"/>
<keyword evidence="4 6" id="KW-1133">Transmembrane helix</keyword>
<feature type="domain" description="Tyrosine-protein kinase G-rich" evidence="8">
    <location>
        <begin position="341"/>
        <end position="411"/>
    </location>
</feature>
<evidence type="ECO:0000259" key="7">
    <source>
        <dbReference type="Pfam" id="PF02706"/>
    </source>
</evidence>
<evidence type="ECO:0000256" key="1">
    <source>
        <dbReference type="ARBA" id="ARBA00004651"/>
    </source>
</evidence>
<feature type="transmembrane region" description="Helical" evidence="6">
    <location>
        <begin position="12"/>
        <end position="34"/>
    </location>
</feature>
<organism evidence="9 10">
    <name type="scientific">Sphingomonas natans</name>
    <dbReference type="NCBI Taxonomy" id="3063330"/>
    <lineage>
        <taxon>Bacteria</taxon>
        <taxon>Pseudomonadati</taxon>
        <taxon>Pseudomonadota</taxon>
        <taxon>Alphaproteobacteria</taxon>
        <taxon>Sphingomonadales</taxon>
        <taxon>Sphingomonadaceae</taxon>
        <taxon>Sphingomonas</taxon>
    </lineage>
</organism>
<keyword evidence="3 6" id="KW-0812">Transmembrane</keyword>
<keyword evidence="5 6" id="KW-0472">Membrane</keyword>
<dbReference type="EMBL" id="JAUOTP010000008">
    <property type="protein sequence ID" value="MDO6416070.1"/>
    <property type="molecule type" value="Genomic_DNA"/>
</dbReference>
<reference evidence="9" key="1">
    <citation type="submission" date="2023-07" db="EMBL/GenBank/DDBJ databases">
        <authorList>
            <person name="Kim M."/>
        </authorList>
    </citation>
    <scope>NUCLEOTIDE SEQUENCE</scope>
    <source>
        <strain evidence="9">BIUV-7</strain>
    </source>
</reference>
<evidence type="ECO:0000256" key="3">
    <source>
        <dbReference type="ARBA" id="ARBA00022692"/>
    </source>
</evidence>
<accession>A0ABT8YER5</accession>
<evidence type="ECO:0000256" key="4">
    <source>
        <dbReference type="ARBA" id="ARBA00022989"/>
    </source>
</evidence>
<evidence type="ECO:0000313" key="9">
    <source>
        <dbReference type="EMBL" id="MDO6416070.1"/>
    </source>
</evidence>
<comment type="subcellular location">
    <subcellularLocation>
        <location evidence="1">Cell membrane</location>
        <topology evidence="1">Multi-pass membrane protein</topology>
    </subcellularLocation>
</comment>
<feature type="transmembrane region" description="Helical" evidence="6">
    <location>
        <begin position="394"/>
        <end position="413"/>
    </location>
</feature>
<keyword evidence="2" id="KW-1003">Cell membrane</keyword>
<dbReference type="InterPro" id="IPR003856">
    <property type="entry name" value="LPS_length_determ_N"/>
</dbReference>
<evidence type="ECO:0000256" key="2">
    <source>
        <dbReference type="ARBA" id="ARBA00022475"/>
    </source>
</evidence>
<evidence type="ECO:0000313" key="10">
    <source>
        <dbReference type="Proteomes" id="UP001169764"/>
    </source>
</evidence>
<dbReference type="PANTHER" id="PTHR32309">
    <property type="entry name" value="TYROSINE-PROTEIN KINASE"/>
    <property type="match status" value="1"/>
</dbReference>
<evidence type="ECO:0000259" key="8">
    <source>
        <dbReference type="Pfam" id="PF13807"/>
    </source>
</evidence>